<name>A0A4Z1KBG0_9HELO</name>
<comment type="caution">
    <text evidence="1">The sequence shown here is derived from an EMBL/GenBank/DDBJ whole genome shotgun (WGS) entry which is preliminary data.</text>
</comment>
<reference evidence="1 2" key="1">
    <citation type="submission" date="2017-12" db="EMBL/GenBank/DDBJ databases">
        <title>Comparative genomics of Botrytis spp.</title>
        <authorList>
            <person name="Valero-Jimenez C.A."/>
            <person name="Tapia P."/>
            <person name="Veloso J."/>
            <person name="Silva-Moreno E."/>
            <person name="Staats M."/>
            <person name="Valdes J.H."/>
            <person name="Van Kan J.A.L."/>
        </authorList>
    </citation>
    <scope>NUCLEOTIDE SEQUENCE [LARGE SCALE GENOMIC DNA]</scope>
    <source>
        <strain evidence="1 2">MUCL3349</strain>
    </source>
</reference>
<evidence type="ECO:0000313" key="1">
    <source>
        <dbReference type="EMBL" id="TGO82726.1"/>
    </source>
</evidence>
<accession>A0A4Z1KBG0</accession>
<dbReference type="EMBL" id="PQXO01000767">
    <property type="protein sequence ID" value="TGO82726.1"/>
    <property type="molecule type" value="Genomic_DNA"/>
</dbReference>
<organism evidence="1 2">
    <name type="scientific">Botrytis porri</name>
    <dbReference type="NCBI Taxonomy" id="87229"/>
    <lineage>
        <taxon>Eukaryota</taxon>
        <taxon>Fungi</taxon>
        <taxon>Dikarya</taxon>
        <taxon>Ascomycota</taxon>
        <taxon>Pezizomycotina</taxon>
        <taxon>Leotiomycetes</taxon>
        <taxon>Helotiales</taxon>
        <taxon>Sclerotiniaceae</taxon>
        <taxon>Botrytis</taxon>
    </lineage>
</organism>
<keyword evidence="2" id="KW-1185">Reference proteome</keyword>
<dbReference type="OrthoDB" id="3546727at2759"/>
<sequence>MSASPSVDDLKMLIAVLVQCAPEKKPLPTPDHLKLAEALGLRDRIVSKNKWCNLMKKFRDGDFGDMGGLIASKEPNEAAARKRPVVEVPVEGYMEKSIPSPTKKVKVAYANLIVHRGSQKAGKGKGNPKKAVKQ</sequence>
<gene>
    <name evidence="1" type="ORF">BPOR_0770g00050</name>
</gene>
<dbReference type="AlphaFoldDB" id="A0A4Z1KBG0"/>
<protein>
    <submittedName>
        <fullName evidence="1">Uncharacterized protein</fullName>
    </submittedName>
</protein>
<dbReference type="Proteomes" id="UP000297280">
    <property type="component" value="Unassembled WGS sequence"/>
</dbReference>
<dbReference type="STRING" id="87229.A0A4Z1KBG0"/>
<evidence type="ECO:0000313" key="2">
    <source>
        <dbReference type="Proteomes" id="UP000297280"/>
    </source>
</evidence>
<proteinExistence type="predicted"/>